<gene>
    <name evidence="2" type="ORF">WA026_007877</name>
</gene>
<keyword evidence="1" id="KW-0732">Signal</keyword>
<evidence type="ECO:0000256" key="1">
    <source>
        <dbReference type="SAM" id="SignalP"/>
    </source>
</evidence>
<sequence>MGIKILISSILLWIVISPIVAENVTNPRILKECPLTEYKKFVECAEKLLLPTHKEQDTENITKESNINCNKCNCQVCKAEDFAESSSNSCCQTCCPFISCETKKCCFKTCHSLCETLECRTSCRQSCLKFVETQKSNQLSELNKAEIFNDDALNITTRINLNNVINNVNNISAPINLRSSNLNDLVIQNVKSYKESKQIVNKPCCEVIRPTRCSTASRFPFVKCQFNKTSKCGDSCLGNQFAFPRSLPCGDDNFRCGNLNNLYPIGHIMTSNYSLPSTKTNESVVSVESPDASNQSLSQEQTPEVILSQNYISQNVVPNFNYPPVYTNIFQRPFYNSYSNGFTANPIFAPPSYTRQYVPNPFYYSNIMYRSPPIYRPMYNEIQAPPMPMFSNIVAYPSSRPYYFSGLQPFQNLQPQYNYQIPNYQYQSPQITFPPLYTAFAPPQVANEFIPNPTIGFKVQPPKNDAEILITNKMEDS</sequence>
<organism evidence="2 3">
    <name type="scientific">Henosepilachna vigintioctopunctata</name>
    <dbReference type="NCBI Taxonomy" id="420089"/>
    <lineage>
        <taxon>Eukaryota</taxon>
        <taxon>Metazoa</taxon>
        <taxon>Ecdysozoa</taxon>
        <taxon>Arthropoda</taxon>
        <taxon>Hexapoda</taxon>
        <taxon>Insecta</taxon>
        <taxon>Pterygota</taxon>
        <taxon>Neoptera</taxon>
        <taxon>Endopterygota</taxon>
        <taxon>Coleoptera</taxon>
        <taxon>Polyphaga</taxon>
        <taxon>Cucujiformia</taxon>
        <taxon>Coccinelloidea</taxon>
        <taxon>Coccinellidae</taxon>
        <taxon>Epilachninae</taxon>
        <taxon>Epilachnini</taxon>
        <taxon>Henosepilachna</taxon>
    </lineage>
</organism>
<dbReference type="AlphaFoldDB" id="A0AAW1TYY2"/>
<evidence type="ECO:0000313" key="2">
    <source>
        <dbReference type="EMBL" id="KAK9875485.1"/>
    </source>
</evidence>
<name>A0AAW1TYY2_9CUCU</name>
<reference evidence="2 3" key="1">
    <citation type="submission" date="2023-03" db="EMBL/GenBank/DDBJ databases">
        <title>Genome insight into feeding habits of ladybird beetles.</title>
        <authorList>
            <person name="Li H.-S."/>
            <person name="Huang Y.-H."/>
            <person name="Pang H."/>
        </authorList>
    </citation>
    <scope>NUCLEOTIDE SEQUENCE [LARGE SCALE GENOMIC DNA]</scope>
    <source>
        <strain evidence="2">SYSU_2023b</strain>
        <tissue evidence="2">Whole body</tissue>
    </source>
</reference>
<proteinExistence type="predicted"/>
<accession>A0AAW1TYY2</accession>
<protein>
    <submittedName>
        <fullName evidence="2">Uncharacterized protein</fullName>
    </submittedName>
</protein>
<comment type="caution">
    <text evidence="2">The sequence shown here is derived from an EMBL/GenBank/DDBJ whole genome shotgun (WGS) entry which is preliminary data.</text>
</comment>
<feature type="signal peptide" evidence="1">
    <location>
        <begin position="1"/>
        <end position="21"/>
    </location>
</feature>
<keyword evidence="3" id="KW-1185">Reference proteome</keyword>
<feature type="chain" id="PRO_5043889731" evidence="1">
    <location>
        <begin position="22"/>
        <end position="477"/>
    </location>
</feature>
<dbReference type="EMBL" id="JARQZJ010000033">
    <property type="protein sequence ID" value="KAK9875485.1"/>
    <property type="molecule type" value="Genomic_DNA"/>
</dbReference>
<dbReference type="Proteomes" id="UP001431783">
    <property type="component" value="Unassembled WGS sequence"/>
</dbReference>
<evidence type="ECO:0000313" key="3">
    <source>
        <dbReference type="Proteomes" id="UP001431783"/>
    </source>
</evidence>